<proteinExistence type="predicted"/>
<organism evidence="5">
    <name type="scientific">marine metagenome</name>
    <dbReference type="NCBI Taxonomy" id="408172"/>
    <lineage>
        <taxon>unclassified sequences</taxon>
        <taxon>metagenomes</taxon>
        <taxon>ecological metagenomes</taxon>
    </lineage>
</organism>
<keyword evidence="3" id="KW-0804">Transcription</keyword>
<accession>A0A382VEJ1</accession>
<dbReference type="InterPro" id="IPR047050">
    <property type="entry name" value="NGN"/>
</dbReference>
<keyword evidence="1" id="KW-0889">Transcription antitermination</keyword>
<dbReference type="AlphaFoldDB" id="A0A382VEJ1"/>
<feature type="domain" description="NusG-like N-terminal" evidence="4">
    <location>
        <begin position="2"/>
        <end position="74"/>
    </location>
</feature>
<dbReference type="CDD" id="cd09891">
    <property type="entry name" value="NGN_Bact_1"/>
    <property type="match status" value="1"/>
</dbReference>
<dbReference type="InterPro" id="IPR036735">
    <property type="entry name" value="NGN_dom_sf"/>
</dbReference>
<dbReference type="InterPro" id="IPR043425">
    <property type="entry name" value="NusG-like"/>
</dbReference>
<protein>
    <recommendedName>
        <fullName evidence="4">NusG-like N-terminal domain-containing protein</fullName>
    </recommendedName>
</protein>
<dbReference type="Gene3D" id="3.30.70.940">
    <property type="entry name" value="NusG, N-terminal domain"/>
    <property type="match status" value="1"/>
</dbReference>
<reference evidence="5" key="1">
    <citation type="submission" date="2018-05" db="EMBL/GenBank/DDBJ databases">
        <authorList>
            <person name="Lanie J.A."/>
            <person name="Ng W.-L."/>
            <person name="Kazmierczak K.M."/>
            <person name="Andrzejewski T.M."/>
            <person name="Davidsen T.M."/>
            <person name="Wayne K.J."/>
            <person name="Tettelin H."/>
            <person name="Glass J.I."/>
            <person name="Rusch D."/>
            <person name="Podicherti R."/>
            <person name="Tsui H.-C.T."/>
            <person name="Winkler M.E."/>
        </authorList>
    </citation>
    <scope>NUCLEOTIDE SEQUENCE</scope>
</reference>
<dbReference type="SMART" id="SM00738">
    <property type="entry name" value="NGN"/>
    <property type="match status" value="1"/>
</dbReference>
<evidence type="ECO:0000256" key="1">
    <source>
        <dbReference type="ARBA" id="ARBA00022814"/>
    </source>
</evidence>
<dbReference type="GO" id="GO:0031564">
    <property type="term" value="P:transcription antitermination"/>
    <property type="evidence" value="ECO:0007669"/>
    <property type="project" value="UniProtKB-KW"/>
</dbReference>
<dbReference type="EMBL" id="UINC01151363">
    <property type="protein sequence ID" value="SVD44923.1"/>
    <property type="molecule type" value="Genomic_DNA"/>
</dbReference>
<evidence type="ECO:0000259" key="4">
    <source>
        <dbReference type="SMART" id="SM00738"/>
    </source>
</evidence>
<keyword evidence="2" id="KW-0805">Transcription regulation</keyword>
<name>A0A382VEJ1_9ZZZZ</name>
<evidence type="ECO:0000256" key="2">
    <source>
        <dbReference type="ARBA" id="ARBA00023015"/>
    </source>
</evidence>
<dbReference type="GO" id="GO:0005829">
    <property type="term" value="C:cytosol"/>
    <property type="evidence" value="ECO:0007669"/>
    <property type="project" value="TreeGrafter"/>
</dbReference>
<evidence type="ECO:0000256" key="3">
    <source>
        <dbReference type="ARBA" id="ARBA00023163"/>
    </source>
</evidence>
<sequence length="74" mass="8818">MPNEWYTIQTLSGQEMKAEKSLRKRIVEEEMDEYIDEILLPMEKVVEVRGGKKTVSQRKLYPGYLFIKMKGYDE</sequence>
<dbReference type="GO" id="GO:0006354">
    <property type="term" value="P:DNA-templated transcription elongation"/>
    <property type="evidence" value="ECO:0007669"/>
    <property type="project" value="InterPro"/>
</dbReference>
<dbReference type="PANTHER" id="PTHR30265">
    <property type="entry name" value="RHO-INTERACTING TRANSCRIPTION TERMINATION FACTOR NUSG"/>
    <property type="match status" value="1"/>
</dbReference>
<gene>
    <name evidence="5" type="ORF">METZ01_LOCUS397777</name>
</gene>
<dbReference type="SUPFAM" id="SSF82679">
    <property type="entry name" value="N-utilization substance G protein NusG, N-terminal domain"/>
    <property type="match status" value="1"/>
</dbReference>
<dbReference type="InterPro" id="IPR006645">
    <property type="entry name" value="NGN-like_dom"/>
</dbReference>
<dbReference type="Pfam" id="PF02357">
    <property type="entry name" value="NusG"/>
    <property type="match status" value="1"/>
</dbReference>
<evidence type="ECO:0000313" key="5">
    <source>
        <dbReference type="EMBL" id="SVD44923.1"/>
    </source>
</evidence>
<dbReference type="PANTHER" id="PTHR30265:SF2">
    <property type="entry name" value="TRANSCRIPTION TERMINATION_ANTITERMINATION PROTEIN NUSG"/>
    <property type="match status" value="1"/>
</dbReference>
<feature type="non-terminal residue" evidence="5">
    <location>
        <position position="74"/>
    </location>
</feature>